<evidence type="ECO:0000313" key="2">
    <source>
        <dbReference type="EMBL" id="ACF42744.1"/>
    </source>
</evidence>
<protein>
    <submittedName>
        <fullName evidence="2">Uncharacterized protein</fullName>
    </submittedName>
</protein>
<feature type="region of interest" description="Disordered" evidence="1">
    <location>
        <begin position="73"/>
        <end position="98"/>
    </location>
</feature>
<evidence type="ECO:0000313" key="4">
    <source>
        <dbReference type="Proteomes" id="UP000002724"/>
    </source>
</evidence>
<dbReference type="EMBL" id="CP001110">
    <property type="protein sequence ID" value="ACF44319.1"/>
    <property type="molecule type" value="Genomic_DNA"/>
</dbReference>
<dbReference type="AlphaFoldDB" id="B4SCG4"/>
<evidence type="ECO:0000313" key="3">
    <source>
        <dbReference type="EMBL" id="ACF44319.1"/>
    </source>
</evidence>
<dbReference type="KEGG" id="pph:Ppha_2113"/>
<name>B4SCG4_PELPB</name>
<feature type="compositionally biased region" description="Polar residues" evidence="1">
    <location>
        <begin position="82"/>
        <end position="98"/>
    </location>
</feature>
<evidence type="ECO:0000256" key="1">
    <source>
        <dbReference type="SAM" id="MobiDB-lite"/>
    </source>
</evidence>
<dbReference type="Proteomes" id="UP000002724">
    <property type="component" value="Chromosome"/>
</dbReference>
<reference evidence="2 4" key="1">
    <citation type="submission" date="2008-06" db="EMBL/GenBank/DDBJ databases">
        <title>Complete sequence of Pelodictyon phaeoclathratiforme BU-1.</title>
        <authorList>
            <consortium name="US DOE Joint Genome Institute"/>
            <person name="Lucas S."/>
            <person name="Copeland A."/>
            <person name="Lapidus A."/>
            <person name="Glavina del Rio T."/>
            <person name="Dalin E."/>
            <person name="Tice H."/>
            <person name="Bruce D."/>
            <person name="Goodwin L."/>
            <person name="Pitluck S."/>
            <person name="Schmutz J."/>
            <person name="Larimer F."/>
            <person name="Land M."/>
            <person name="Hauser L."/>
            <person name="Kyrpides N."/>
            <person name="Mikhailova N."/>
            <person name="Liu Z."/>
            <person name="Li T."/>
            <person name="Zhao F."/>
            <person name="Overmann J."/>
            <person name="Bryant D.A."/>
            <person name="Richardson P."/>
        </authorList>
    </citation>
    <scope>NUCLEOTIDE SEQUENCE [LARGE SCALE GENOMIC DNA]</scope>
    <source>
        <strain evidence="2">BU-1</strain>
        <strain evidence="4">DSM 5477 / BU-1</strain>
    </source>
</reference>
<sequence>MSGVSQGRRVQTNCRERVEKIKMTSKLKGVVNSGKVWRKPVYWPSGVRHKGSVILVRALVLNYRNLRWRCKGKGASVKSEADNTNAPSRDGATRTSNESLVMRLEQRGRVIWSYSHVNCANRRSFSV</sequence>
<dbReference type="OrthoDB" id="9153614at2"/>
<keyword evidence="4" id="KW-1185">Reference proteome</keyword>
<accession>B4SCG4</accession>
<proteinExistence type="predicted"/>
<gene>
    <name evidence="2" type="ordered locus">Ppha_0417</name>
    <name evidence="3" type="ordered locus">Ppha_2113</name>
</gene>
<dbReference type="KEGG" id="pph:Ppha_0417"/>
<dbReference type="HOGENOM" id="CLU_1968461_0_0_10"/>
<organism evidence="2 4">
    <name type="scientific">Pelodictyon phaeoclathratiforme (strain DSM 5477 / BU-1)</name>
    <dbReference type="NCBI Taxonomy" id="324925"/>
    <lineage>
        <taxon>Bacteria</taxon>
        <taxon>Pseudomonadati</taxon>
        <taxon>Chlorobiota</taxon>
        <taxon>Chlorobiia</taxon>
        <taxon>Chlorobiales</taxon>
        <taxon>Chlorobiaceae</taxon>
        <taxon>Chlorobium/Pelodictyon group</taxon>
        <taxon>Pelodictyon</taxon>
    </lineage>
</organism>
<dbReference type="EMBL" id="CP001110">
    <property type="protein sequence ID" value="ACF42744.1"/>
    <property type="molecule type" value="Genomic_DNA"/>
</dbReference>